<proteinExistence type="predicted"/>
<gene>
    <name evidence="1" type="ORF">MAL03_05890</name>
</gene>
<evidence type="ECO:0000313" key="2">
    <source>
        <dbReference type="Proteomes" id="UP000829829"/>
    </source>
</evidence>
<sequence>MRKNDFGFRFLERMYISVYWKYHSKDQGHYKNRMDLKSQNDFNISSM</sequence>
<reference evidence="1" key="1">
    <citation type="submission" date="2022-02" db="EMBL/GenBank/DDBJ databases">
        <title>The genetically variable rfb locus in Leptospira is a mobile cassette and a molecular signature of serovar identity.</title>
        <authorList>
            <person name="Nieves C."/>
            <person name="Vincent A.T."/>
            <person name="Zarantonelli L."/>
            <person name="Picardeau M."/>
            <person name="Veyrier F.J."/>
            <person name="Buschiazzo A."/>
        </authorList>
    </citation>
    <scope>NUCLEOTIDE SEQUENCE</scope>
    <source>
        <strain evidence="1">IP1512017</strain>
    </source>
</reference>
<protein>
    <submittedName>
        <fullName evidence="1">Uncharacterized protein</fullName>
    </submittedName>
</protein>
<accession>A0AAE9KA17</accession>
<dbReference type="EMBL" id="CP091957">
    <property type="protein sequence ID" value="UOG57659.1"/>
    <property type="molecule type" value="Genomic_DNA"/>
</dbReference>
<dbReference type="Proteomes" id="UP000829829">
    <property type="component" value="Chromosome 1"/>
</dbReference>
<dbReference type="RefSeq" id="WP_243815831.1">
    <property type="nucleotide sequence ID" value="NZ_CP091957.1"/>
</dbReference>
<dbReference type="AlphaFoldDB" id="A0AAE9KA17"/>
<name>A0AAE9KA17_9LEPT</name>
<evidence type="ECO:0000313" key="1">
    <source>
        <dbReference type="EMBL" id="UOG57659.1"/>
    </source>
</evidence>
<organism evidence="1 2">
    <name type="scientific">Leptospira noguchii</name>
    <dbReference type="NCBI Taxonomy" id="28182"/>
    <lineage>
        <taxon>Bacteria</taxon>
        <taxon>Pseudomonadati</taxon>
        <taxon>Spirochaetota</taxon>
        <taxon>Spirochaetia</taxon>
        <taxon>Leptospirales</taxon>
        <taxon>Leptospiraceae</taxon>
        <taxon>Leptospira</taxon>
    </lineage>
</organism>